<dbReference type="GO" id="GO:0000981">
    <property type="term" value="F:DNA-binding transcription factor activity, RNA polymerase II-specific"/>
    <property type="evidence" value="ECO:0007669"/>
    <property type="project" value="TreeGrafter"/>
</dbReference>
<evidence type="ECO:0000313" key="5">
    <source>
        <dbReference type="Proteomes" id="UP000789572"/>
    </source>
</evidence>
<dbReference type="SUPFAM" id="SSF46689">
    <property type="entry name" value="Homeodomain-like"/>
    <property type="match status" value="1"/>
</dbReference>
<feature type="compositionally biased region" description="Polar residues" evidence="1">
    <location>
        <begin position="57"/>
        <end position="67"/>
    </location>
</feature>
<feature type="region of interest" description="Disordered" evidence="1">
    <location>
        <begin position="50"/>
        <end position="73"/>
    </location>
</feature>
<proteinExistence type="predicted"/>
<dbReference type="InterPro" id="IPR001005">
    <property type="entry name" value="SANT/Myb"/>
</dbReference>
<evidence type="ECO:0000259" key="3">
    <source>
        <dbReference type="PROSITE" id="PS51294"/>
    </source>
</evidence>
<evidence type="ECO:0000313" key="4">
    <source>
        <dbReference type="EMBL" id="CAG8622668.1"/>
    </source>
</evidence>
<accession>A0A9N9D090</accession>
<dbReference type="AlphaFoldDB" id="A0A9N9D090"/>
<feature type="domain" description="HTH myb-type" evidence="3">
    <location>
        <begin position="129"/>
        <end position="184"/>
    </location>
</feature>
<feature type="domain" description="Myb-like" evidence="2">
    <location>
        <begin position="129"/>
        <end position="180"/>
    </location>
</feature>
<name>A0A9N9D090_9GLOM</name>
<dbReference type="EMBL" id="CAJVPJ010002491">
    <property type="protein sequence ID" value="CAG8622668.1"/>
    <property type="molecule type" value="Genomic_DNA"/>
</dbReference>
<organism evidence="4 5">
    <name type="scientific">Paraglomus occultum</name>
    <dbReference type="NCBI Taxonomy" id="144539"/>
    <lineage>
        <taxon>Eukaryota</taxon>
        <taxon>Fungi</taxon>
        <taxon>Fungi incertae sedis</taxon>
        <taxon>Mucoromycota</taxon>
        <taxon>Glomeromycotina</taxon>
        <taxon>Glomeromycetes</taxon>
        <taxon>Paraglomerales</taxon>
        <taxon>Paraglomeraceae</taxon>
        <taxon>Paraglomus</taxon>
    </lineage>
</organism>
<dbReference type="GO" id="GO:0005634">
    <property type="term" value="C:nucleus"/>
    <property type="evidence" value="ECO:0007669"/>
    <property type="project" value="TreeGrafter"/>
</dbReference>
<dbReference type="PANTHER" id="PTHR45614:SF274">
    <property type="entry name" value="MYB-LIKE DNA-BINDING PROTEIN"/>
    <property type="match status" value="1"/>
</dbReference>
<dbReference type="Proteomes" id="UP000789572">
    <property type="component" value="Unassembled WGS sequence"/>
</dbReference>
<gene>
    <name evidence="4" type="ORF">POCULU_LOCUS8498</name>
</gene>
<dbReference type="SMART" id="SM00717">
    <property type="entry name" value="SANT"/>
    <property type="match status" value="2"/>
</dbReference>
<keyword evidence="5" id="KW-1185">Reference proteome</keyword>
<dbReference type="PANTHER" id="PTHR45614">
    <property type="entry name" value="MYB PROTEIN-RELATED"/>
    <property type="match status" value="1"/>
</dbReference>
<dbReference type="PROSITE" id="PS50090">
    <property type="entry name" value="MYB_LIKE"/>
    <property type="match status" value="1"/>
</dbReference>
<sequence length="222" mass="26219">MSYITTEFRGPEKLVPTSNRCITNTYNHQTEANANWILDNQQMEFDCTQNRNEHTDSPLNERSINNSKLDENDNGNRLYKRKKLIIKPYVNDKHNQNTYASVLKFPKMLFIPNENTTRYGKLWDNNKGRTPHSRVPWNTQEDRRLRELYVRLGPRWSKIAAQLGTARCGKQCEERYNYHLRPNITKDPLSKLEKMAISRLHQIYGPEWARIAKRLRGRTGLA</sequence>
<evidence type="ECO:0000259" key="2">
    <source>
        <dbReference type="PROSITE" id="PS50090"/>
    </source>
</evidence>
<dbReference type="CDD" id="cd00167">
    <property type="entry name" value="SANT"/>
    <property type="match status" value="1"/>
</dbReference>
<dbReference type="Pfam" id="PF00249">
    <property type="entry name" value="Myb_DNA-binding"/>
    <property type="match status" value="1"/>
</dbReference>
<dbReference type="OrthoDB" id="2143914at2759"/>
<feature type="non-terminal residue" evidence="4">
    <location>
        <position position="222"/>
    </location>
</feature>
<dbReference type="PROSITE" id="PS51294">
    <property type="entry name" value="HTH_MYB"/>
    <property type="match status" value="1"/>
</dbReference>
<evidence type="ECO:0000256" key="1">
    <source>
        <dbReference type="SAM" id="MobiDB-lite"/>
    </source>
</evidence>
<dbReference type="InterPro" id="IPR050560">
    <property type="entry name" value="MYB_TF"/>
</dbReference>
<reference evidence="4" key="1">
    <citation type="submission" date="2021-06" db="EMBL/GenBank/DDBJ databases">
        <authorList>
            <person name="Kallberg Y."/>
            <person name="Tangrot J."/>
            <person name="Rosling A."/>
        </authorList>
    </citation>
    <scope>NUCLEOTIDE SEQUENCE</scope>
    <source>
        <strain evidence="4">IA702</strain>
    </source>
</reference>
<dbReference type="GO" id="GO:0000978">
    <property type="term" value="F:RNA polymerase II cis-regulatory region sequence-specific DNA binding"/>
    <property type="evidence" value="ECO:0007669"/>
    <property type="project" value="TreeGrafter"/>
</dbReference>
<comment type="caution">
    <text evidence="4">The sequence shown here is derived from an EMBL/GenBank/DDBJ whole genome shotgun (WGS) entry which is preliminary data.</text>
</comment>
<dbReference type="InterPro" id="IPR017930">
    <property type="entry name" value="Myb_dom"/>
</dbReference>
<protein>
    <submittedName>
        <fullName evidence="4">8925_t:CDS:1</fullName>
    </submittedName>
</protein>
<dbReference type="Gene3D" id="1.10.10.60">
    <property type="entry name" value="Homeodomain-like"/>
    <property type="match status" value="2"/>
</dbReference>
<dbReference type="InterPro" id="IPR009057">
    <property type="entry name" value="Homeodomain-like_sf"/>
</dbReference>